<protein>
    <submittedName>
        <fullName evidence="2">Uncharacterized protein</fullName>
    </submittedName>
</protein>
<accession>A0A7J6EHC5</accession>
<name>A0A7J6EHC5_CANSA</name>
<organism evidence="2 3">
    <name type="scientific">Cannabis sativa</name>
    <name type="common">Hemp</name>
    <name type="synonym">Marijuana</name>
    <dbReference type="NCBI Taxonomy" id="3483"/>
    <lineage>
        <taxon>Eukaryota</taxon>
        <taxon>Viridiplantae</taxon>
        <taxon>Streptophyta</taxon>
        <taxon>Embryophyta</taxon>
        <taxon>Tracheophyta</taxon>
        <taxon>Spermatophyta</taxon>
        <taxon>Magnoliopsida</taxon>
        <taxon>eudicotyledons</taxon>
        <taxon>Gunneridae</taxon>
        <taxon>Pentapetalae</taxon>
        <taxon>rosids</taxon>
        <taxon>fabids</taxon>
        <taxon>Rosales</taxon>
        <taxon>Cannabaceae</taxon>
        <taxon>Cannabis</taxon>
    </lineage>
</organism>
<sequence>MDSTPSPPAFSRPDRSRRLVFHQDGASPSDVQFPVQSSSSHRREQTRKSESLPLDEPVFRSVVSRSICESDSDYKLRHCIHSLPPVQNRRRPRKVRVNINEEERFGFVEKLKHGGSNSDISDIQSFKRASNVVHGSGHARCYILMLKQMYLDITLKDYH</sequence>
<comment type="caution">
    <text evidence="2">The sequence shown here is derived from an EMBL/GenBank/DDBJ whole genome shotgun (WGS) entry which is preliminary data.</text>
</comment>
<reference evidence="2 3" key="1">
    <citation type="journal article" date="2020" name="bioRxiv">
        <title>Sequence and annotation of 42 cannabis genomes reveals extensive copy number variation in cannabinoid synthesis and pathogen resistance genes.</title>
        <authorList>
            <person name="Mckernan K.J."/>
            <person name="Helbert Y."/>
            <person name="Kane L.T."/>
            <person name="Ebling H."/>
            <person name="Zhang L."/>
            <person name="Liu B."/>
            <person name="Eaton Z."/>
            <person name="Mclaughlin S."/>
            <person name="Kingan S."/>
            <person name="Baybayan P."/>
            <person name="Concepcion G."/>
            <person name="Jordan M."/>
            <person name="Riva A."/>
            <person name="Barbazuk W."/>
            <person name="Harkins T."/>
        </authorList>
    </citation>
    <scope>NUCLEOTIDE SEQUENCE [LARGE SCALE GENOMIC DNA]</scope>
    <source>
        <strain evidence="3">cv. Jamaican Lion 4</strain>
        <tissue evidence="2">Leaf</tissue>
    </source>
</reference>
<dbReference type="Proteomes" id="UP000583929">
    <property type="component" value="Unassembled WGS sequence"/>
</dbReference>
<dbReference type="AlphaFoldDB" id="A0A7J6EHC5"/>
<evidence type="ECO:0000313" key="3">
    <source>
        <dbReference type="Proteomes" id="UP000583929"/>
    </source>
</evidence>
<proteinExistence type="predicted"/>
<feature type="compositionally biased region" description="Basic and acidic residues" evidence="1">
    <location>
        <begin position="41"/>
        <end position="50"/>
    </location>
</feature>
<dbReference type="EMBL" id="JAATIQ010000415">
    <property type="protein sequence ID" value="KAF4357079.1"/>
    <property type="molecule type" value="Genomic_DNA"/>
</dbReference>
<feature type="region of interest" description="Disordered" evidence="1">
    <location>
        <begin position="24"/>
        <end position="55"/>
    </location>
</feature>
<evidence type="ECO:0000313" key="2">
    <source>
        <dbReference type="EMBL" id="KAF4357079.1"/>
    </source>
</evidence>
<evidence type="ECO:0000256" key="1">
    <source>
        <dbReference type="SAM" id="MobiDB-lite"/>
    </source>
</evidence>
<keyword evidence="3" id="KW-1185">Reference proteome</keyword>
<gene>
    <name evidence="2" type="ORF">G4B88_004489</name>
</gene>